<accession>A0ACA9QGK9</accession>
<protein>
    <submittedName>
        <fullName evidence="1">9780_t:CDS:1</fullName>
    </submittedName>
</protein>
<comment type="caution">
    <text evidence="1">The sequence shown here is derived from an EMBL/GenBank/DDBJ whole genome shotgun (WGS) entry which is preliminary data.</text>
</comment>
<sequence length="94" mass="10925">SNYNHNHDTINNHDTVYDTAYDHDYNTIYDSESTDENNNSDTTEEIQMQLPNNSSDSQPKKKRTVNSEFRMPLKNNTKLNLPLHVNATKKKPDI</sequence>
<keyword evidence="2" id="KW-1185">Reference proteome</keyword>
<name>A0ACA9QGK9_9GLOM</name>
<evidence type="ECO:0000313" key="1">
    <source>
        <dbReference type="EMBL" id="CAG8751258.1"/>
    </source>
</evidence>
<reference evidence="1" key="1">
    <citation type="submission" date="2021-06" db="EMBL/GenBank/DDBJ databases">
        <authorList>
            <person name="Kallberg Y."/>
            <person name="Tangrot J."/>
            <person name="Rosling A."/>
        </authorList>
    </citation>
    <scope>NUCLEOTIDE SEQUENCE</scope>
    <source>
        <strain evidence="1">IL203A</strain>
    </source>
</reference>
<proteinExistence type="predicted"/>
<dbReference type="EMBL" id="CAJVPU010046257">
    <property type="protein sequence ID" value="CAG8751258.1"/>
    <property type="molecule type" value="Genomic_DNA"/>
</dbReference>
<gene>
    <name evidence="1" type="ORF">DHETER_LOCUS14650</name>
</gene>
<feature type="non-terminal residue" evidence="1">
    <location>
        <position position="94"/>
    </location>
</feature>
<feature type="non-terminal residue" evidence="1">
    <location>
        <position position="1"/>
    </location>
</feature>
<evidence type="ECO:0000313" key="2">
    <source>
        <dbReference type="Proteomes" id="UP000789702"/>
    </source>
</evidence>
<organism evidence="1 2">
    <name type="scientific">Dentiscutata heterogama</name>
    <dbReference type="NCBI Taxonomy" id="1316150"/>
    <lineage>
        <taxon>Eukaryota</taxon>
        <taxon>Fungi</taxon>
        <taxon>Fungi incertae sedis</taxon>
        <taxon>Mucoromycota</taxon>
        <taxon>Glomeromycotina</taxon>
        <taxon>Glomeromycetes</taxon>
        <taxon>Diversisporales</taxon>
        <taxon>Gigasporaceae</taxon>
        <taxon>Dentiscutata</taxon>
    </lineage>
</organism>
<dbReference type="Proteomes" id="UP000789702">
    <property type="component" value="Unassembled WGS sequence"/>
</dbReference>